<name>A0ABP0F293_CLALP</name>
<organism evidence="1 2">
    <name type="scientific">Clavelina lepadiformis</name>
    <name type="common">Light-bulb sea squirt</name>
    <name type="synonym">Ascidia lepadiformis</name>
    <dbReference type="NCBI Taxonomy" id="159417"/>
    <lineage>
        <taxon>Eukaryota</taxon>
        <taxon>Metazoa</taxon>
        <taxon>Chordata</taxon>
        <taxon>Tunicata</taxon>
        <taxon>Ascidiacea</taxon>
        <taxon>Aplousobranchia</taxon>
        <taxon>Clavelinidae</taxon>
        <taxon>Clavelina</taxon>
    </lineage>
</organism>
<comment type="caution">
    <text evidence="1">The sequence shown here is derived from an EMBL/GenBank/DDBJ whole genome shotgun (WGS) entry which is preliminary data.</text>
</comment>
<evidence type="ECO:0000313" key="1">
    <source>
        <dbReference type="EMBL" id="CAK8673546.1"/>
    </source>
</evidence>
<keyword evidence="2" id="KW-1185">Reference proteome</keyword>
<dbReference type="Proteomes" id="UP001642483">
    <property type="component" value="Unassembled WGS sequence"/>
</dbReference>
<accession>A0ABP0F293</accession>
<evidence type="ECO:0000313" key="2">
    <source>
        <dbReference type="Proteomes" id="UP001642483"/>
    </source>
</evidence>
<protein>
    <submittedName>
        <fullName evidence="1">Uncharacterized protein</fullName>
    </submittedName>
</protein>
<sequence length="152" mass="16843">MTFVEVRQIMNLLGKVPFQIVTEGNEFVAEYVSMMSSISFGVCQAGYNLQTSFETTCGNLRCDSVLVSLIWDSGVMVCTNFEGGTEAKVVHAFAQRLYKGITSQGIETGIKARIRFLTHSVNGQVQMRVDAFLANGLYPSPDKSFSHEYYQG</sequence>
<reference evidence="1 2" key="1">
    <citation type="submission" date="2024-02" db="EMBL/GenBank/DDBJ databases">
        <authorList>
            <person name="Daric V."/>
            <person name="Darras S."/>
        </authorList>
    </citation>
    <scope>NUCLEOTIDE SEQUENCE [LARGE SCALE GENOMIC DNA]</scope>
</reference>
<proteinExistence type="predicted"/>
<dbReference type="EMBL" id="CAWYQH010000002">
    <property type="protein sequence ID" value="CAK8673546.1"/>
    <property type="molecule type" value="Genomic_DNA"/>
</dbReference>
<gene>
    <name evidence="1" type="ORF">CVLEPA_LOCUS3329</name>
</gene>